<evidence type="ECO:0000313" key="1">
    <source>
        <dbReference type="EMBL" id="SVA70911.1"/>
    </source>
</evidence>
<reference evidence="1" key="1">
    <citation type="submission" date="2018-05" db="EMBL/GenBank/DDBJ databases">
        <authorList>
            <person name="Lanie J.A."/>
            <person name="Ng W.-L."/>
            <person name="Kazmierczak K.M."/>
            <person name="Andrzejewski T.M."/>
            <person name="Davidsen T.M."/>
            <person name="Wayne K.J."/>
            <person name="Tettelin H."/>
            <person name="Glass J.I."/>
            <person name="Rusch D."/>
            <person name="Podicherti R."/>
            <person name="Tsui H.-C.T."/>
            <person name="Winkler M.E."/>
        </authorList>
    </citation>
    <scope>NUCLEOTIDE SEQUENCE</scope>
</reference>
<dbReference type="InterPro" id="IPR013320">
    <property type="entry name" value="ConA-like_dom_sf"/>
</dbReference>
<gene>
    <name evidence="1" type="ORF">METZ01_LOCUS123765</name>
</gene>
<dbReference type="AlphaFoldDB" id="A0A381Y2L5"/>
<accession>A0A381Y2L5</accession>
<proteinExistence type="predicted"/>
<name>A0A381Y2L5_9ZZZZ</name>
<protein>
    <submittedName>
        <fullName evidence="1">Uncharacterized protein</fullName>
    </submittedName>
</protein>
<feature type="non-terminal residue" evidence="1">
    <location>
        <position position="1"/>
    </location>
</feature>
<sequence length="64" mass="7234">GIGGWFSGAVQRQWQGLLDEFLIFNTILEPDDIKKLMADGLDKILSVQPESKLTTTWATVKKVW</sequence>
<dbReference type="EMBL" id="UINC01017182">
    <property type="protein sequence ID" value="SVA70911.1"/>
    <property type="molecule type" value="Genomic_DNA"/>
</dbReference>
<organism evidence="1">
    <name type="scientific">marine metagenome</name>
    <dbReference type="NCBI Taxonomy" id="408172"/>
    <lineage>
        <taxon>unclassified sequences</taxon>
        <taxon>metagenomes</taxon>
        <taxon>ecological metagenomes</taxon>
    </lineage>
</organism>
<dbReference type="SUPFAM" id="SSF49899">
    <property type="entry name" value="Concanavalin A-like lectins/glucanases"/>
    <property type="match status" value="1"/>
</dbReference>